<organism evidence="2 3">
    <name type="scientific">Clostridium oryzae</name>
    <dbReference type="NCBI Taxonomy" id="1450648"/>
    <lineage>
        <taxon>Bacteria</taxon>
        <taxon>Bacillati</taxon>
        <taxon>Bacillota</taxon>
        <taxon>Clostridia</taxon>
        <taxon>Eubacteriales</taxon>
        <taxon>Clostridiaceae</taxon>
        <taxon>Clostridium</taxon>
    </lineage>
</organism>
<keyword evidence="3" id="KW-1185">Reference proteome</keyword>
<evidence type="ECO:0000313" key="2">
    <source>
        <dbReference type="EMBL" id="OPJ56141.1"/>
    </source>
</evidence>
<dbReference type="AlphaFoldDB" id="A0A1V4I844"/>
<comment type="caution">
    <text evidence="2">The sequence shown here is derived from an EMBL/GenBank/DDBJ whole genome shotgun (WGS) entry which is preliminary data.</text>
</comment>
<dbReference type="STRING" id="1450648.CLORY_43190"/>
<evidence type="ECO:0000256" key="1">
    <source>
        <dbReference type="SAM" id="MobiDB-lite"/>
    </source>
</evidence>
<proteinExistence type="predicted"/>
<feature type="region of interest" description="Disordered" evidence="1">
    <location>
        <begin position="67"/>
        <end position="121"/>
    </location>
</feature>
<dbReference type="Proteomes" id="UP000190080">
    <property type="component" value="Unassembled WGS sequence"/>
</dbReference>
<gene>
    <name evidence="2" type="ORF">CLORY_43190</name>
</gene>
<dbReference type="EMBL" id="MZGV01000100">
    <property type="protein sequence ID" value="OPJ56141.1"/>
    <property type="molecule type" value="Genomic_DNA"/>
</dbReference>
<sequence length="121" mass="14411">MGKSKLFLELKDDLETNLSDILIILERYPENKLFRLSNEIKIILYRFINKLDSIQQKKFQDLIDQCYENDEYAEESDDEGDSNDNDSENDDSEEDDDIEESEDDSEFEQDESFDEEDEQDE</sequence>
<protein>
    <submittedName>
        <fullName evidence="2">Uncharacterized protein</fullName>
    </submittedName>
</protein>
<accession>A0A1V4I844</accession>
<name>A0A1V4I844_9CLOT</name>
<evidence type="ECO:0000313" key="3">
    <source>
        <dbReference type="Proteomes" id="UP000190080"/>
    </source>
</evidence>
<reference evidence="2 3" key="1">
    <citation type="submission" date="2017-03" db="EMBL/GenBank/DDBJ databases">
        <title>Genome sequence of Clostridium oryzae DSM 28571.</title>
        <authorList>
            <person name="Poehlein A."/>
            <person name="Daniel R."/>
        </authorList>
    </citation>
    <scope>NUCLEOTIDE SEQUENCE [LARGE SCALE GENOMIC DNA]</scope>
    <source>
        <strain evidence="2 3">DSM 28571</strain>
    </source>
</reference>
<dbReference type="RefSeq" id="WP_079428415.1">
    <property type="nucleotide sequence ID" value="NZ_MZGV01000100.1"/>
</dbReference>